<gene>
    <name evidence="3" type="ORF">BST37_08615</name>
    <name evidence="2" type="ORF">MNVI_41120</name>
</gene>
<dbReference type="EMBL" id="AP022583">
    <property type="protein sequence ID" value="BBY08794.1"/>
    <property type="molecule type" value="Genomic_DNA"/>
</dbReference>
<dbReference type="EMBL" id="MVIC01000011">
    <property type="protein sequence ID" value="ORB15606.1"/>
    <property type="molecule type" value="Genomic_DNA"/>
</dbReference>
<evidence type="ECO:0000313" key="3">
    <source>
        <dbReference type="EMBL" id="ORB15606.1"/>
    </source>
</evidence>
<evidence type="ECO:0000313" key="2">
    <source>
        <dbReference type="EMBL" id="BBY08794.1"/>
    </source>
</evidence>
<reference evidence="2 5" key="2">
    <citation type="journal article" date="2019" name="Emerg. Microbes Infect.">
        <title>Comprehensive subspecies identification of 175 nontuberculous mycobacteria species based on 7547 genomic profiles.</title>
        <authorList>
            <person name="Matsumoto Y."/>
            <person name="Kinjo T."/>
            <person name="Motooka D."/>
            <person name="Nabeya D."/>
            <person name="Jung N."/>
            <person name="Uechi K."/>
            <person name="Horii T."/>
            <person name="Iida T."/>
            <person name="Fujita J."/>
            <person name="Nakamura S."/>
        </authorList>
    </citation>
    <scope>NUCLEOTIDE SEQUENCE [LARGE SCALE GENOMIC DNA]</scope>
    <source>
        <strain evidence="2 5">JCM 16367</strain>
    </source>
</reference>
<evidence type="ECO:0000256" key="1">
    <source>
        <dbReference type="SAM" id="MobiDB-lite"/>
    </source>
</evidence>
<reference evidence="2" key="3">
    <citation type="submission" date="2020-02" db="EMBL/GenBank/DDBJ databases">
        <authorList>
            <person name="Matsumoto Y."/>
            <person name="Motooka D."/>
            <person name="Nakamura S."/>
        </authorList>
    </citation>
    <scope>NUCLEOTIDE SEQUENCE</scope>
    <source>
        <strain evidence="2">JCM 16367</strain>
    </source>
</reference>
<protein>
    <submittedName>
        <fullName evidence="2">Uncharacterized protein</fullName>
    </submittedName>
</protein>
<accession>A0A7I7PJM0</accession>
<dbReference type="KEGG" id="mnv:MNVI_41120"/>
<dbReference type="AlphaFoldDB" id="A0A7I7PJM0"/>
<reference evidence="3 4" key="1">
    <citation type="submission" date="2017-02" db="EMBL/GenBank/DDBJ databases">
        <title>The new phylogeny of genus Mycobacterium.</title>
        <authorList>
            <person name="Tortoli E."/>
            <person name="Trovato A."/>
            <person name="Cirillo D.M."/>
        </authorList>
    </citation>
    <scope>NUCLEOTIDE SEQUENCE [LARGE SCALE GENOMIC DNA]</scope>
    <source>
        <strain evidence="3 4">DSM 45145</strain>
    </source>
</reference>
<dbReference type="Proteomes" id="UP000466894">
    <property type="component" value="Chromosome"/>
</dbReference>
<proteinExistence type="predicted"/>
<evidence type="ECO:0000313" key="5">
    <source>
        <dbReference type="Proteomes" id="UP000466894"/>
    </source>
</evidence>
<evidence type="ECO:0000313" key="4">
    <source>
        <dbReference type="Proteomes" id="UP000192374"/>
    </source>
</evidence>
<keyword evidence="4" id="KW-1185">Reference proteome</keyword>
<name>A0A7I7PJM0_9MYCO</name>
<organism evidence="2 5">
    <name type="scientific">Mycobacterium noviomagense</name>
    <dbReference type="NCBI Taxonomy" id="459858"/>
    <lineage>
        <taxon>Bacteria</taxon>
        <taxon>Bacillati</taxon>
        <taxon>Actinomycetota</taxon>
        <taxon>Actinomycetes</taxon>
        <taxon>Mycobacteriales</taxon>
        <taxon>Mycobacteriaceae</taxon>
        <taxon>Mycobacterium</taxon>
    </lineage>
</organism>
<dbReference type="Proteomes" id="UP000192374">
    <property type="component" value="Unassembled WGS sequence"/>
</dbReference>
<sequence>MASAADAAQVAQARIFEAMLRVEITELLNLAKSMMPRWTGGNTGGYRSFEALKELDARIEEVDSLLKALWARFPHEPYVGPSKQGSNSGGNHLPPAPGSRLAIEDHRRHNSRDRQMEFLAKLAGIPCPDPVVTRSST</sequence>
<feature type="region of interest" description="Disordered" evidence="1">
    <location>
        <begin position="79"/>
        <end position="100"/>
    </location>
</feature>